<protein>
    <submittedName>
        <fullName evidence="1">Uncharacterized protein</fullName>
    </submittedName>
</protein>
<dbReference type="RefSeq" id="WP_088700365.1">
    <property type="nucleotide sequence ID" value="NZ_JPUA01000032.1"/>
</dbReference>
<name>A0A246RZF5_9GAMM</name>
<dbReference type="AlphaFoldDB" id="A0A246RZF5"/>
<evidence type="ECO:0000313" key="1">
    <source>
        <dbReference type="EMBL" id="OWV29476.1"/>
    </source>
</evidence>
<reference evidence="1 2" key="1">
    <citation type="submission" date="2014-08" db="EMBL/GenBank/DDBJ databases">
        <title>Draft genome sequence of a novel L-asparaginase producing marine bacterium, Halomonas campaniensis.</title>
        <authorList>
            <person name="Sundarakrishnan B."/>
            <person name="Moushumi Priya A."/>
            <person name="Raman G."/>
            <person name="Sakthivel N."/>
            <person name="Park S."/>
            <person name="Jayachandran S."/>
        </authorList>
    </citation>
    <scope>NUCLEOTIDE SEQUENCE [LARGE SCALE GENOMIC DNA]</scope>
    <source>
        <strain evidence="1 2">SK03</strain>
    </source>
</reference>
<gene>
    <name evidence="1" type="ORF">JI62_11725</name>
</gene>
<sequence>MDDALQPLTEAIVQDVVYAYCYAAKHEITIPNCGTAFMYESDVASMTKTRFGHEFEVKVSRADWLAELRKIASEDSNAKRSRARRLGKAKDIAEGLALAWKQGLECCGSDLNYAREPTPNYFWVVAAPGIVKPEELPEYAGLFEVEPYRHGNHKAHGYRLKQITAAPRLHRLKMTDRQVLAMARGITLRYWQQRSKAA</sequence>
<proteinExistence type="predicted"/>
<dbReference type="Proteomes" id="UP000197334">
    <property type="component" value="Unassembled WGS sequence"/>
</dbReference>
<accession>A0A246RZF5</accession>
<keyword evidence="2" id="KW-1185">Reference proteome</keyword>
<dbReference type="EMBL" id="JPUA01000032">
    <property type="protein sequence ID" value="OWV29476.1"/>
    <property type="molecule type" value="Genomic_DNA"/>
</dbReference>
<evidence type="ECO:0000313" key="2">
    <source>
        <dbReference type="Proteomes" id="UP000197334"/>
    </source>
</evidence>
<dbReference type="OrthoDB" id="6180861at2"/>
<comment type="caution">
    <text evidence="1">The sequence shown here is derived from an EMBL/GenBank/DDBJ whole genome shotgun (WGS) entry which is preliminary data.</text>
</comment>
<organism evidence="1 2">
    <name type="scientific">Halomonas campaniensis</name>
    <dbReference type="NCBI Taxonomy" id="213554"/>
    <lineage>
        <taxon>Bacteria</taxon>
        <taxon>Pseudomonadati</taxon>
        <taxon>Pseudomonadota</taxon>
        <taxon>Gammaproteobacteria</taxon>
        <taxon>Oceanospirillales</taxon>
        <taxon>Halomonadaceae</taxon>
        <taxon>Halomonas</taxon>
    </lineage>
</organism>